<feature type="coiled-coil region" evidence="4">
    <location>
        <begin position="420"/>
        <end position="471"/>
    </location>
</feature>
<evidence type="ECO:0000313" key="7">
    <source>
        <dbReference type="Proteomes" id="UP001334084"/>
    </source>
</evidence>
<dbReference type="KEGG" id="vnx:VNE69_01079"/>
<evidence type="ECO:0000256" key="3">
    <source>
        <dbReference type="ARBA" id="ARBA00023054"/>
    </source>
</evidence>
<dbReference type="GO" id="GO:0000724">
    <property type="term" value="P:double-strand break repair via homologous recombination"/>
    <property type="evidence" value="ECO:0007669"/>
    <property type="project" value="TreeGrafter"/>
</dbReference>
<dbReference type="Proteomes" id="UP001334084">
    <property type="component" value="Chromosome 1"/>
</dbReference>
<dbReference type="GO" id="GO:0030915">
    <property type="term" value="C:Smc5-Smc6 complex"/>
    <property type="evidence" value="ECO:0007669"/>
    <property type="project" value="TreeGrafter"/>
</dbReference>
<dbReference type="AlphaFoldDB" id="A0AAX4J8A4"/>
<dbReference type="GO" id="GO:0005634">
    <property type="term" value="C:nucleus"/>
    <property type="evidence" value="ECO:0007669"/>
    <property type="project" value="TreeGrafter"/>
</dbReference>
<organism evidence="6 7">
    <name type="scientific">Vairimorpha necatrix</name>
    <dbReference type="NCBI Taxonomy" id="6039"/>
    <lineage>
        <taxon>Eukaryota</taxon>
        <taxon>Fungi</taxon>
        <taxon>Fungi incertae sedis</taxon>
        <taxon>Microsporidia</taxon>
        <taxon>Nosematidae</taxon>
        <taxon>Vairimorpha</taxon>
    </lineage>
</organism>
<name>A0AAX4J8A4_9MICR</name>
<dbReference type="PANTHER" id="PTHR45916">
    <property type="entry name" value="STRUCTURAL MAINTENANCE OF CHROMOSOMES PROTEIN 5"/>
    <property type="match status" value="1"/>
</dbReference>
<feature type="coiled-coil region" evidence="4">
    <location>
        <begin position="714"/>
        <end position="763"/>
    </location>
</feature>
<dbReference type="Gene3D" id="3.40.50.300">
    <property type="entry name" value="P-loop containing nucleotide triphosphate hydrolases"/>
    <property type="match status" value="2"/>
</dbReference>
<dbReference type="SUPFAM" id="SSF52540">
    <property type="entry name" value="P-loop containing nucleoside triphosphate hydrolases"/>
    <property type="match status" value="2"/>
</dbReference>
<evidence type="ECO:0000256" key="4">
    <source>
        <dbReference type="SAM" id="Coils"/>
    </source>
</evidence>
<gene>
    <name evidence="6" type="ORF">VNE69_01079</name>
</gene>
<evidence type="ECO:0000256" key="1">
    <source>
        <dbReference type="ARBA" id="ARBA00010171"/>
    </source>
</evidence>
<dbReference type="InterPro" id="IPR038729">
    <property type="entry name" value="Rad50/SbcC_AAA"/>
</dbReference>
<protein>
    <recommendedName>
        <fullName evidence="2">Structural maintenance of chromosomes protein 5</fullName>
    </recommendedName>
</protein>
<dbReference type="PANTHER" id="PTHR45916:SF1">
    <property type="entry name" value="STRUCTURAL MAINTENANCE OF CHROMOSOMES PROTEIN 5"/>
    <property type="match status" value="1"/>
</dbReference>
<proteinExistence type="inferred from homology"/>
<accession>A0AAX4J8A4</accession>
<keyword evidence="7" id="KW-1185">Reference proteome</keyword>
<dbReference type="GO" id="GO:0016887">
    <property type="term" value="F:ATP hydrolysis activity"/>
    <property type="evidence" value="ECO:0007669"/>
    <property type="project" value="InterPro"/>
</dbReference>
<dbReference type="GeneID" id="90539944"/>
<reference evidence="6" key="1">
    <citation type="journal article" date="2024" name="BMC Genomics">
        <title>Functional annotation of a divergent genome using sequence and structure-based similarity.</title>
        <authorList>
            <person name="Svedberg D."/>
            <person name="Winiger R.R."/>
            <person name="Berg A."/>
            <person name="Sharma H."/>
            <person name="Tellgren-Roth C."/>
            <person name="Debrunner-Vossbrinck B.A."/>
            <person name="Vossbrinck C.R."/>
            <person name="Barandun J."/>
        </authorList>
    </citation>
    <scope>NUCLEOTIDE SEQUENCE</scope>
    <source>
        <strain evidence="6">Illinois isolate</strain>
    </source>
</reference>
<feature type="domain" description="Rad50/SbcC-type AAA" evidence="5">
    <location>
        <begin position="14"/>
        <end position="212"/>
    </location>
</feature>
<dbReference type="InterPro" id="IPR027417">
    <property type="entry name" value="P-loop_NTPase"/>
</dbReference>
<comment type="similarity">
    <text evidence="1">Belongs to the SMC family. SMC5 subfamily.</text>
</comment>
<dbReference type="EMBL" id="CP142726">
    <property type="protein sequence ID" value="WUR02140.1"/>
    <property type="molecule type" value="Genomic_DNA"/>
</dbReference>
<evidence type="ECO:0000259" key="5">
    <source>
        <dbReference type="Pfam" id="PF13476"/>
    </source>
</evidence>
<dbReference type="RefSeq" id="XP_065328285.1">
    <property type="nucleotide sequence ID" value="XM_065472213.1"/>
</dbReference>
<dbReference type="Pfam" id="PF13476">
    <property type="entry name" value="AAA_23"/>
    <property type="match status" value="1"/>
</dbReference>
<feature type="coiled-coil region" evidence="4">
    <location>
        <begin position="172"/>
        <end position="355"/>
    </location>
</feature>
<evidence type="ECO:0000313" key="6">
    <source>
        <dbReference type="EMBL" id="WUR02140.1"/>
    </source>
</evidence>
<dbReference type="GO" id="GO:0003697">
    <property type="term" value="F:single-stranded DNA binding"/>
    <property type="evidence" value="ECO:0007669"/>
    <property type="project" value="TreeGrafter"/>
</dbReference>
<evidence type="ECO:0000256" key="2">
    <source>
        <dbReference type="ARBA" id="ARBA00018687"/>
    </source>
</evidence>
<keyword evidence="3 4" id="KW-0175">Coiled coil</keyword>
<sequence length="1071" mass="127416">MVQSRNFKNGNIISLSLKNFQTFKSSVFSFSPSLNFIIGPNGSGKSTISNAISLIFGGSPKTIGKSKNLKEYIRFGEHDCKIEAEIFYNNKIIKLGRGISIANNFWYLNDELVKKGIYENFISKLNIDINNLCQYLPQEKVSEFCKMSNEELLNSTLLNLKENELIENIKCINEVESKINSEISKENALKKQIEEKEKIVKKINVDVEKIKERDEKLLKVDKMENKKIYLEYEEIVKDYKRLENSIKLLQKNLNESNKEIENINLEIENIENNPKNLELNKLIEDLDKFDQKIKSVIKEYNFNNENLGLLDIDLEHLEKNKEQKKIDIENLKQKIESNKEELEKIKQNIIEKKEYFITDNTNYMNNLNYINNNNLDYNNSNYINNNSNYNNNNLDDDFERNIFNAKNLDNLFVKYNKVKINELEDQKYKLKNKRLEIDQKCFDIKKEVDELEEKKRKFSEDEERRLELLKKFSSDTYKAVIWLRSNKSIFKDEIIEPPFLLISISDEKFMQEIEIFLSFHALTSFICKNSIDFEKMSKILKDEMKLGINIVEDIKNVPNFQYTKEQVRNLGFEGLVIDFIETRQEIKNFLMSSCHLQNIPITKKNINDKFIFENTSFKRIAVNGKYLEIRRSKYNSKDSVIICAPIISKNLFSSKIDTSEINKKLLECNEKRRILNIDLKDLHIKSDKIDYELKKYYELSKEHNNQIIKIKKNINNYKLILEQIKSMKNELKKLENEEDNIKEQEIIKKKKFINKELEKLNMKISLILKDTSYLLRFQKIQFVYKQTKSETSKLQGLFNSRNLIERQNEIIKSNILEHENIKEKLKLEIKNKKDFLKNTQYTKEEMINLPDKLEDLKNLINLEKTQLQFYTVDENIKNEYEENKKSLDFLYKNIEKIQKDKISYKFHIENKKNKIEEEIYFLIEKINKEFINLFYKLGCEGRLEFDFKSKKCKEWRLNILVKFRNNEKLEKLSSFRQSGGEKSVSTILYLLALQLVDTSPFRLVDEINQGMDKINEKIILEILFDICEREEETQFFIISPKLVDGLKYSKNMKIIILFSDQSDETKRIFQN</sequence>